<keyword evidence="1" id="KW-0472">Membrane</keyword>
<keyword evidence="3" id="KW-1185">Reference proteome</keyword>
<feature type="transmembrane region" description="Helical" evidence="1">
    <location>
        <begin position="96"/>
        <end position="114"/>
    </location>
</feature>
<reference evidence="2 3" key="1">
    <citation type="submission" date="2024-04" db="EMBL/GenBank/DDBJ databases">
        <title>genome sequences of Mucor flavus KT1a and Helicostylum pulchrum KT1b strains isolated from the surface of a dry-aged beef.</title>
        <authorList>
            <person name="Toyotome T."/>
            <person name="Hosono M."/>
            <person name="Torimaru M."/>
            <person name="Fukuda K."/>
            <person name="Mikami N."/>
        </authorList>
    </citation>
    <scope>NUCLEOTIDE SEQUENCE [LARGE SCALE GENOMIC DNA]</scope>
    <source>
        <strain evidence="2 3">KT1a</strain>
    </source>
</reference>
<evidence type="ECO:0000313" key="3">
    <source>
        <dbReference type="Proteomes" id="UP001473302"/>
    </source>
</evidence>
<comment type="caution">
    <text evidence="2">The sequence shown here is derived from an EMBL/GenBank/DDBJ whole genome shotgun (WGS) entry which is preliminary data.</text>
</comment>
<keyword evidence="1" id="KW-0812">Transmembrane</keyword>
<proteinExistence type="predicted"/>
<feature type="transmembrane region" description="Helical" evidence="1">
    <location>
        <begin position="220"/>
        <end position="242"/>
    </location>
</feature>
<name>A0ABP9YSP8_9FUNG</name>
<feature type="transmembrane region" description="Helical" evidence="1">
    <location>
        <begin position="316"/>
        <end position="340"/>
    </location>
</feature>
<protein>
    <recommendedName>
        <fullName evidence="4">TRP C-terminal domain-containing protein</fullName>
    </recommendedName>
</protein>
<feature type="transmembrane region" description="Helical" evidence="1">
    <location>
        <begin position="290"/>
        <end position="310"/>
    </location>
</feature>
<accession>A0ABP9YSP8</accession>
<feature type="transmembrane region" description="Helical" evidence="1">
    <location>
        <begin position="126"/>
        <end position="143"/>
    </location>
</feature>
<feature type="transmembrane region" description="Helical" evidence="1">
    <location>
        <begin position="173"/>
        <end position="194"/>
    </location>
</feature>
<feature type="transmembrane region" description="Helical" evidence="1">
    <location>
        <begin position="262"/>
        <end position="283"/>
    </location>
</feature>
<keyword evidence="1" id="KW-1133">Transmembrane helix</keyword>
<dbReference type="PANTHER" id="PTHR34391">
    <property type="entry name" value="UPF0658 GOLGI APPARATUS MEMBRANE PROTEIN C1952.10C-RELATED"/>
    <property type="match status" value="1"/>
</dbReference>
<evidence type="ECO:0000256" key="1">
    <source>
        <dbReference type="SAM" id="Phobius"/>
    </source>
</evidence>
<dbReference type="InterPro" id="IPR040410">
    <property type="entry name" value="UPF0658_Golgi"/>
</dbReference>
<feature type="transmembrane region" description="Helical" evidence="1">
    <location>
        <begin position="28"/>
        <end position="48"/>
    </location>
</feature>
<evidence type="ECO:0008006" key="4">
    <source>
        <dbReference type="Google" id="ProtNLM"/>
    </source>
</evidence>
<dbReference type="PANTHER" id="PTHR34391:SF2">
    <property type="entry name" value="TRP C-TERMINAL DOMAIN-CONTAINING PROTEIN"/>
    <property type="match status" value="1"/>
</dbReference>
<gene>
    <name evidence="2" type="ORF">MFLAVUS_003298</name>
</gene>
<sequence>MMTGLSGFINRLSTLTKSRINESKYTKAFTILVTLTAVICIIMEAIIVHSHVNVYNQLRDDGLIVDVPTTSVDPENNLSAANEMALSLRRLKNENVFFILLSLFQLVLGIDAIVRQSVIQLMSHTLIQVLAVVFAAIQVGGTIKKNNDVKTKFPPPEDPKVAWNFGLALRNEIGLVSIMTLFAFIFVYLCWKLYKQFGWNIYKRIGADINLQKRFRLAQLYLLNLKLDAFFQLVLCIFYAVVMTQEKYYNLWGTTNRKFIAYIIHIVLTVLLIPGLLLARYGVITENKKVMIVFMVTQFIMCLDFILVLADSAGSWVFWILAVCLAISLSISTFIFSILVSRNFGKGLKPFMQRLFESDEKKTTDTTYLKSGNEWLIDEEDEYPMANPA</sequence>
<dbReference type="Proteomes" id="UP001473302">
    <property type="component" value="Unassembled WGS sequence"/>
</dbReference>
<dbReference type="EMBL" id="BAABUK010000006">
    <property type="protein sequence ID" value="GAA5809883.1"/>
    <property type="molecule type" value="Genomic_DNA"/>
</dbReference>
<evidence type="ECO:0000313" key="2">
    <source>
        <dbReference type="EMBL" id="GAA5809883.1"/>
    </source>
</evidence>
<organism evidence="2 3">
    <name type="scientific">Mucor flavus</name>
    <dbReference type="NCBI Taxonomy" id="439312"/>
    <lineage>
        <taxon>Eukaryota</taxon>
        <taxon>Fungi</taxon>
        <taxon>Fungi incertae sedis</taxon>
        <taxon>Mucoromycota</taxon>
        <taxon>Mucoromycotina</taxon>
        <taxon>Mucoromycetes</taxon>
        <taxon>Mucorales</taxon>
        <taxon>Mucorineae</taxon>
        <taxon>Mucoraceae</taxon>
        <taxon>Mucor</taxon>
    </lineage>
</organism>